<comment type="similarity">
    <text evidence="1">Belongs to the TPP enzyme family.</text>
</comment>
<feature type="domain" description="Thiamine pyrophosphate enzyme TPP-binding" evidence="3">
    <location>
        <begin position="376"/>
        <end position="510"/>
    </location>
</feature>
<dbReference type="SUPFAM" id="SSF52518">
    <property type="entry name" value="Thiamin diphosphate-binding fold (THDP-binding)"/>
    <property type="match status" value="2"/>
</dbReference>
<dbReference type="InterPro" id="IPR029061">
    <property type="entry name" value="THDP-binding"/>
</dbReference>
<dbReference type="EMBL" id="JBHUOF010000038">
    <property type="protein sequence ID" value="MFD2801881.1"/>
    <property type="molecule type" value="Genomic_DNA"/>
</dbReference>
<proteinExistence type="inferred from homology"/>
<evidence type="ECO:0000256" key="2">
    <source>
        <dbReference type="ARBA" id="ARBA00023052"/>
    </source>
</evidence>
<evidence type="ECO:0000256" key="1">
    <source>
        <dbReference type="ARBA" id="ARBA00007812"/>
    </source>
</evidence>
<accession>A0ABW5WHN5</accession>
<evidence type="ECO:0000259" key="3">
    <source>
        <dbReference type="Pfam" id="PF02775"/>
    </source>
</evidence>
<keyword evidence="6" id="KW-1185">Reference proteome</keyword>
<comment type="caution">
    <text evidence="5">The sequence shown here is derived from an EMBL/GenBank/DDBJ whole genome shotgun (WGS) entry which is preliminary data.</text>
</comment>
<organism evidence="5 6">
    <name type="scientific">Prauserella oleivorans</name>
    <dbReference type="NCBI Taxonomy" id="1478153"/>
    <lineage>
        <taxon>Bacteria</taxon>
        <taxon>Bacillati</taxon>
        <taxon>Actinomycetota</taxon>
        <taxon>Actinomycetes</taxon>
        <taxon>Pseudonocardiales</taxon>
        <taxon>Pseudonocardiaceae</taxon>
        <taxon>Prauserella</taxon>
    </lineage>
</organism>
<dbReference type="InterPro" id="IPR045229">
    <property type="entry name" value="TPP_enz"/>
</dbReference>
<dbReference type="Proteomes" id="UP001597478">
    <property type="component" value="Unassembled WGS sequence"/>
</dbReference>
<reference evidence="6" key="1">
    <citation type="journal article" date="2019" name="Int. J. Syst. Evol. Microbiol.">
        <title>The Global Catalogue of Microorganisms (GCM) 10K type strain sequencing project: providing services to taxonomists for standard genome sequencing and annotation.</title>
        <authorList>
            <consortium name="The Broad Institute Genomics Platform"/>
            <consortium name="The Broad Institute Genome Sequencing Center for Infectious Disease"/>
            <person name="Wu L."/>
            <person name="Ma J."/>
        </authorList>
    </citation>
    <scope>NUCLEOTIDE SEQUENCE [LARGE SCALE GENOMIC DNA]</scope>
    <source>
        <strain evidence="6">IBRC-M 10906</strain>
    </source>
</reference>
<keyword evidence="2" id="KW-0786">Thiamine pyrophosphate</keyword>
<name>A0ABW5WHN5_9PSEU</name>
<dbReference type="Pfam" id="PF02776">
    <property type="entry name" value="TPP_enzyme_N"/>
    <property type="match status" value="1"/>
</dbReference>
<dbReference type="Gene3D" id="3.40.50.970">
    <property type="match status" value="2"/>
</dbReference>
<dbReference type="PANTHER" id="PTHR18968">
    <property type="entry name" value="THIAMINE PYROPHOSPHATE ENZYMES"/>
    <property type="match status" value="1"/>
</dbReference>
<dbReference type="CDD" id="cd07035">
    <property type="entry name" value="TPP_PYR_POX_like"/>
    <property type="match status" value="1"/>
</dbReference>
<protein>
    <submittedName>
        <fullName evidence="5">Acetolactate synthase large subunit</fullName>
    </submittedName>
</protein>
<dbReference type="RefSeq" id="WP_377384377.1">
    <property type="nucleotide sequence ID" value="NZ_JBHSAN010000002.1"/>
</dbReference>
<evidence type="ECO:0000259" key="4">
    <source>
        <dbReference type="Pfam" id="PF02776"/>
    </source>
</evidence>
<dbReference type="NCBIfam" id="NF005760">
    <property type="entry name" value="PRK07586.1"/>
    <property type="match status" value="1"/>
</dbReference>
<evidence type="ECO:0000313" key="5">
    <source>
        <dbReference type="EMBL" id="MFD2801881.1"/>
    </source>
</evidence>
<dbReference type="PANTHER" id="PTHR18968:SF86">
    <property type="entry name" value="ACETOLACTATE SYNTHASE LARGE SUBUNIT ILVX-RELATED"/>
    <property type="match status" value="1"/>
</dbReference>
<dbReference type="CDD" id="cd02002">
    <property type="entry name" value="TPP_BFDC"/>
    <property type="match status" value="1"/>
</dbReference>
<sequence length="517" mass="52866">MNGAQSLIRTLVDAGVDVCFSNPGTSEMHFVAALDSVPEMRGVLGLAEGVVTGAADGYARIAGKPAVTLLHLGPGLGNGLANLHNARRAHTPIVNVIGDHATYHKRYDAPLESDIDSVAGTLGGWLRRSDSTADVGADAAAAVAAAQDPPGRVATLILPADVSWGDGGKPCAAVPPRAPKAVSETTVKQVAEVFRTGEPVALLLGGAACREPGLRAASRIAAATGAKPFIETFPARLERGAGLPAIERLGYLAEQVAYQLDGIKHVVVAGTKAPVSFFAYPGKASDLVPDGAQVHTLATLDEDVVAALEGVAGIVAADTEPVLAPAERPELPTGELTAQNWVQVIGALLPEGAIVSDETNTSGLLLPGATAGAPRHDVLTLTGGAIGQGIPVATGAAVAAPDRPVVNLEADGSALYTISALWTQARENLNVTTVILNNRAYAILRMELQRVGAEGSGPKAKSLLDLSTPDIDFVRIAEGMGVPASRATTAEELAEQFARALAEPGPHLIDAAIPPLL</sequence>
<dbReference type="InterPro" id="IPR011766">
    <property type="entry name" value="TPP_enzyme_TPP-bd"/>
</dbReference>
<dbReference type="InterPro" id="IPR012001">
    <property type="entry name" value="Thiamin_PyroP_enz_TPP-bd_dom"/>
</dbReference>
<gene>
    <name evidence="5" type="ORF">ACFS2C_21060</name>
</gene>
<evidence type="ECO:0000313" key="6">
    <source>
        <dbReference type="Proteomes" id="UP001597478"/>
    </source>
</evidence>
<dbReference type="Pfam" id="PF02775">
    <property type="entry name" value="TPP_enzyme_C"/>
    <property type="match status" value="1"/>
</dbReference>
<feature type="domain" description="Thiamine pyrophosphate enzyme N-terminal TPP-binding" evidence="4">
    <location>
        <begin position="1"/>
        <end position="106"/>
    </location>
</feature>